<feature type="transmembrane region" description="Helical" evidence="8">
    <location>
        <begin position="431"/>
        <end position="449"/>
    </location>
</feature>
<reference evidence="9 10" key="1">
    <citation type="journal article" date="2015" name="Int. J. Syst. Evol. Microbiol.">
        <title>Description of Sphingopyxis fribergensis sp. nov. - a soil bacterium with the ability to degrade styrene and phenylacetic acid.</title>
        <authorList>
            <person name="Oelschlagel M."/>
            <person name="Ruckert C."/>
            <person name="Kalinowski J."/>
            <person name="Schmidt G."/>
            <person name="Schlomann M."/>
            <person name="Tischler D."/>
        </authorList>
    </citation>
    <scope>NUCLEOTIDE SEQUENCE [LARGE SCALE GENOMIC DNA]</scope>
    <source>
        <strain evidence="9 10">Kp5.2</strain>
        <plasmid evidence="9">pSfKp5.2</plasmid>
    </source>
</reference>
<keyword evidence="6 8" id="KW-0472">Membrane</keyword>
<feature type="transmembrane region" description="Helical" evidence="8">
    <location>
        <begin position="406"/>
        <end position="425"/>
    </location>
</feature>
<protein>
    <submittedName>
        <fullName evidence="9">Putative membrane protein</fullName>
    </submittedName>
</protein>
<feature type="transmembrane region" description="Helical" evidence="8">
    <location>
        <begin position="134"/>
        <end position="156"/>
    </location>
</feature>
<evidence type="ECO:0000256" key="1">
    <source>
        <dbReference type="ARBA" id="ARBA00004651"/>
    </source>
</evidence>
<name>A0A0A7PUJ2_9SPHN</name>
<dbReference type="RefSeq" id="WP_052209052.1">
    <property type="nucleotide sequence ID" value="NZ_CP009123.1"/>
</dbReference>
<evidence type="ECO:0000256" key="5">
    <source>
        <dbReference type="ARBA" id="ARBA00022989"/>
    </source>
</evidence>
<dbReference type="AlphaFoldDB" id="A0A0A7PUJ2"/>
<feature type="transmembrane region" description="Helical" evidence="8">
    <location>
        <begin position="478"/>
        <end position="501"/>
    </location>
</feature>
<feature type="transmembrane region" description="Helical" evidence="8">
    <location>
        <begin position="106"/>
        <end position="122"/>
    </location>
</feature>
<evidence type="ECO:0000256" key="7">
    <source>
        <dbReference type="SAM" id="MobiDB-lite"/>
    </source>
</evidence>
<evidence type="ECO:0000256" key="6">
    <source>
        <dbReference type="ARBA" id="ARBA00023136"/>
    </source>
</evidence>
<evidence type="ECO:0000256" key="4">
    <source>
        <dbReference type="ARBA" id="ARBA00022692"/>
    </source>
</evidence>
<keyword evidence="9" id="KW-0614">Plasmid</keyword>
<feature type="transmembrane region" description="Helical" evidence="8">
    <location>
        <begin position="7"/>
        <end position="27"/>
    </location>
</feature>
<sequence>MFEAGRWLFALKLFMSAMIAFAISVRIGLPQNYWPVVTCCVLANPLTAGIRSKVVYRFMGTLCAGVLSLMLAGLFGSAPVLMVIGAGLVGTIAFTFAYLDRTPRAYGFQLFGLTLMIVLVAGIDHPEKMFDTALARLCEISLGIVCATTIDTIVLPRSLGPILRGRLRAWLPDMERWMDDALAGRADGAIGANDRLKVIADMTSLSTLAGQLRYDPMVSPRDRQIVFAIQRRMLRLVPLISAIGARLAGVEEAKRREHLRQLVGAWERVRTGGTAEDAGAEPATALPDPDPATPWRRLVRQNGAELSAEALRLWGELRQLDAALESGASLGAELERSIGQDAPFPLRPDYHIALRVSAGVLLAYTALCGLWLLTGWTQSPGAVLIGTVALAFFGGGDQADRAIAQFAKFSAIAILLGIVLSYWMLPLAHDFASFVVVMGLFMLPLAAWAATNPLALLLLAMTLSTINLQSNYSPPGFGAYLDANVASLVGIFIAFASLVLVRQMGSSHALARFAADEREDMVELTLHASRRDRDAFLDRALDRIGQMTARLAAAGETDQSGRLLTRLRAGANIADLRRARSAMQGELRDSAERLLASVREEIGKEEPAPRLLDDIDETLTTAWREGGDQAQRGLMNSLVGLRLALFERAPAWEPAA</sequence>
<dbReference type="PANTHER" id="PTHR30509:SF9">
    <property type="entry name" value="MULTIDRUG RESISTANCE PROTEIN MDTO"/>
    <property type="match status" value="1"/>
</dbReference>
<keyword evidence="10" id="KW-1185">Reference proteome</keyword>
<evidence type="ECO:0000256" key="8">
    <source>
        <dbReference type="SAM" id="Phobius"/>
    </source>
</evidence>
<geneLocation type="plasmid" evidence="9 10">
    <name>pSfKp5.2</name>
</geneLocation>
<feature type="transmembrane region" description="Helical" evidence="8">
    <location>
        <begin position="55"/>
        <end position="75"/>
    </location>
</feature>
<feature type="transmembrane region" description="Helical" evidence="8">
    <location>
        <begin position="352"/>
        <end position="372"/>
    </location>
</feature>
<accession>A0A0A7PUJ2</accession>
<dbReference type="Pfam" id="PF04632">
    <property type="entry name" value="FUSC"/>
    <property type="match status" value="1"/>
</dbReference>
<evidence type="ECO:0000256" key="3">
    <source>
        <dbReference type="ARBA" id="ARBA00022475"/>
    </source>
</evidence>
<keyword evidence="4 8" id="KW-0812">Transmembrane</keyword>
<feature type="transmembrane region" description="Helical" evidence="8">
    <location>
        <begin position="81"/>
        <end position="99"/>
    </location>
</feature>
<organism evidence="9 10">
    <name type="scientific">Sphingopyxis fribergensis</name>
    <dbReference type="NCBI Taxonomy" id="1515612"/>
    <lineage>
        <taxon>Bacteria</taxon>
        <taxon>Pseudomonadati</taxon>
        <taxon>Pseudomonadota</taxon>
        <taxon>Alphaproteobacteria</taxon>
        <taxon>Sphingomonadales</taxon>
        <taxon>Sphingomonadaceae</taxon>
        <taxon>Sphingopyxis</taxon>
    </lineage>
</organism>
<evidence type="ECO:0000313" key="9">
    <source>
        <dbReference type="EMBL" id="AJA11762.1"/>
    </source>
</evidence>
<keyword evidence="2" id="KW-0813">Transport</keyword>
<dbReference type="OrthoDB" id="9807111at2"/>
<keyword evidence="3" id="KW-1003">Cell membrane</keyword>
<dbReference type="HOGENOM" id="CLU_013927_2_0_5"/>
<dbReference type="EMBL" id="CP009123">
    <property type="protein sequence ID" value="AJA11762.1"/>
    <property type="molecule type" value="Genomic_DNA"/>
</dbReference>
<feature type="region of interest" description="Disordered" evidence="7">
    <location>
        <begin position="273"/>
        <end position="293"/>
    </location>
</feature>
<dbReference type="GO" id="GO:0022857">
    <property type="term" value="F:transmembrane transporter activity"/>
    <property type="evidence" value="ECO:0007669"/>
    <property type="project" value="InterPro"/>
</dbReference>
<dbReference type="PANTHER" id="PTHR30509">
    <property type="entry name" value="P-HYDROXYBENZOIC ACID EFFLUX PUMP SUBUNIT-RELATED"/>
    <property type="match status" value="1"/>
</dbReference>
<evidence type="ECO:0000256" key="2">
    <source>
        <dbReference type="ARBA" id="ARBA00022448"/>
    </source>
</evidence>
<dbReference type="GO" id="GO:0005886">
    <property type="term" value="C:plasma membrane"/>
    <property type="evidence" value="ECO:0007669"/>
    <property type="project" value="UniProtKB-SubCell"/>
</dbReference>
<comment type="subcellular location">
    <subcellularLocation>
        <location evidence="1">Cell membrane</location>
        <topology evidence="1">Multi-pass membrane protein</topology>
    </subcellularLocation>
</comment>
<feature type="transmembrane region" description="Helical" evidence="8">
    <location>
        <begin position="33"/>
        <end position="50"/>
    </location>
</feature>
<keyword evidence="5 8" id="KW-1133">Transmembrane helix</keyword>
<dbReference type="KEGG" id="sphk:SKP52_24625"/>
<gene>
    <name evidence="9" type="ORF">SKP52_24625</name>
</gene>
<dbReference type="InterPro" id="IPR006726">
    <property type="entry name" value="PHBA_efflux_AaeB/fusaric-R"/>
</dbReference>
<proteinExistence type="predicted"/>
<evidence type="ECO:0000313" key="10">
    <source>
        <dbReference type="Proteomes" id="UP000030907"/>
    </source>
</evidence>
<dbReference type="Proteomes" id="UP000030907">
    <property type="component" value="Plasmid pSfKp5.2"/>
</dbReference>